<evidence type="ECO:0000313" key="1">
    <source>
        <dbReference type="EMBL" id="MFN0292789.1"/>
    </source>
</evidence>
<gene>
    <name evidence="1" type="ORF">E5L68_015430</name>
</gene>
<keyword evidence="2" id="KW-1185">Reference proteome</keyword>
<proteinExistence type="predicted"/>
<dbReference type="Proteomes" id="UP001517367">
    <property type="component" value="Unassembled WGS sequence"/>
</dbReference>
<reference evidence="1 2" key="1">
    <citation type="submission" date="2024-12" db="EMBL/GenBank/DDBJ databases">
        <authorList>
            <person name="Hu S."/>
        </authorList>
    </citation>
    <scope>NUCLEOTIDE SEQUENCE [LARGE SCALE GENOMIC DNA]</scope>
    <source>
        <strain evidence="1 2">P-25</strain>
    </source>
</reference>
<comment type="caution">
    <text evidence="1">The sequence shown here is derived from an EMBL/GenBank/DDBJ whole genome shotgun (WGS) entry which is preliminary data.</text>
</comment>
<dbReference type="Gene3D" id="1.20.140.10">
    <property type="entry name" value="Butyryl-CoA Dehydrogenase, subunit A, domain 3"/>
    <property type="match status" value="1"/>
</dbReference>
<dbReference type="EMBL" id="SRMP02000034">
    <property type="protein sequence ID" value="MFN0292789.1"/>
    <property type="molecule type" value="Genomic_DNA"/>
</dbReference>
<accession>A0ABW9JK36</accession>
<name>A0ABW9JK36_9SPHI</name>
<sequence length="84" mass="9814">MFILKLHALVFEISNCIMSNFENLYINYKCAKAGKEALWAFGEGDELRMMLVGLRRFTKMEPFNVKQARQNVAMQVIEANKYVF</sequence>
<protein>
    <submittedName>
        <fullName evidence="1">Uncharacterized protein</fullName>
    </submittedName>
</protein>
<evidence type="ECO:0000313" key="2">
    <source>
        <dbReference type="Proteomes" id="UP001517367"/>
    </source>
</evidence>
<organism evidence="1 2">
    <name type="scientific">Pedobacter helvus</name>
    <dbReference type="NCBI Taxonomy" id="2563444"/>
    <lineage>
        <taxon>Bacteria</taxon>
        <taxon>Pseudomonadati</taxon>
        <taxon>Bacteroidota</taxon>
        <taxon>Sphingobacteriia</taxon>
        <taxon>Sphingobacteriales</taxon>
        <taxon>Sphingobacteriaceae</taxon>
        <taxon>Pedobacter</taxon>
    </lineage>
</organism>